<dbReference type="EMBL" id="CAJVPI010002153">
    <property type="protein sequence ID" value="CAG8637007.1"/>
    <property type="molecule type" value="Genomic_DNA"/>
</dbReference>
<sequence length="153" mass="16997">MARTRNTHARRSGRGSARDEVLARDLATAIESVRRQELLWQKQCGRGKEKRRGGGIYISGAEGATYTRRRSLNADTVQAVVLFPNPPPPPTSNIISSRRSRRKDTAFCQNISAREDSNPNVTATMANIERDYLHGYATGYTSNNGMKSSWAIV</sequence>
<proteinExistence type="predicted"/>
<protein>
    <submittedName>
        <fullName evidence="1">3668_t:CDS:1</fullName>
    </submittedName>
</protein>
<comment type="caution">
    <text evidence="1">The sequence shown here is derived from an EMBL/GenBank/DDBJ whole genome shotgun (WGS) entry which is preliminary data.</text>
</comment>
<reference evidence="1" key="1">
    <citation type="submission" date="2021-06" db="EMBL/GenBank/DDBJ databases">
        <authorList>
            <person name="Kallberg Y."/>
            <person name="Tangrot J."/>
            <person name="Rosling A."/>
        </authorList>
    </citation>
    <scope>NUCLEOTIDE SEQUENCE</scope>
    <source>
        <strain evidence="1">BR232B</strain>
    </source>
</reference>
<gene>
    <name evidence="1" type="ORF">PBRASI_LOCUS9564</name>
</gene>
<keyword evidence="2" id="KW-1185">Reference proteome</keyword>
<evidence type="ECO:0000313" key="2">
    <source>
        <dbReference type="Proteomes" id="UP000789739"/>
    </source>
</evidence>
<organism evidence="1 2">
    <name type="scientific">Paraglomus brasilianum</name>
    <dbReference type="NCBI Taxonomy" id="144538"/>
    <lineage>
        <taxon>Eukaryota</taxon>
        <taxon>Fungi</taxon>
        <taxon>Fungi incertae sedis</taxon>
        <taxon>Mucoromycota</taxon>
        <taxon>Glomeromycotina</taxon>
        <taxon>Glomeromycetes</taxon>
        <taxon>Paraglomerales</taxon>
        <taxon>Paraglomeraceae</taxon>
        <taxon>Paraglomus</taxon>
    </lineage>
</organism>
<name>A0A9N9GVB0_9GLOM</name>
<dbReference type="AlphaFoldDB" id="A0A9N9GVB0"/>
<accession>A0A9N9GVB0</accession>
<dbReference type="Proteomes" id="UP000789739">
    <property type="component" value="Unassembled WGS sequence"/>
</dbReference>
<evidence type="ECO:0000313" key="1">
    <source>
        <dbReference type="EMBL" id="CAG8637007.1"/>
    </source>
</evidence>